<dbReference type="GO" id="GO:0005886">
    <property type="term" value="C:plasma membrane"/>
    <property type="evidence" value="ECO:0007669"/>
    <property type="project" value="UniProtKB-SubCell"/>
</dbReference>
<keyword evidence="3" id="KW-0813">Transport</keyword>
<dbReference type="InterPro" id="IPR000522">
    <property type="entry name" value="ABC_transptr_permease_BtuC"/>
</dbReference>
<sequence>MDMSARSSIEPVKGAGDAADHEPVDRPLLRPLPWVTILLSITLLLAIVVSLLTGPMSFSTGEIITSAKLLFSGAETAGTADWVIRELRLPRVVLACVVGAGLAVAGCVTQGVFRNPLADPGLIGVSSGAAFAAVAVIVLSGSLLQGWSGLTGPYALPLAAFVGGLAVTMVIYRLGTRNGETQVALLLLAGIAINVLAGAATGILTYVADDQQLRDLTFWSMGSLANGGWREISACAVFVLAPLAYCLSRFRILNALLLGEQVAGHLGFPVQREKRALLAAAALMVGAGVAVAGMIGFIGLVVPHLLRLIVGPDHRWLIGLSALSGALLLLIADTLARTVIAPADLPVGLLMAIIGGPVFLFLLVQQSRRWV</sequence>
<feature type="transmembrane region" description="Helical" evidence="9">
    <location>
        <begin position="125"/>
        <end position="148"/>
    </location>
</feature>
<dbReference type="RefSeq" id="WP_076515033.1">
    <property type="nucleotide sequence ID" value="NZ_FTOH01000004.1"/>
</dbReference>
<dbReference type="EMBL" id="FTOH01000004">
    <property type="protein sequence ID" value="SIS76446.1"/>
    <property type="molecule type" value="Genomic_DNA"/>
</dbReference>
<evidence type="ECO:0000256" key="1">
    <source>
        <dbReference type="ARBA" id="ARBA00004651"/>
    </source>
</evidence>
<dbReference type="STRING" id="484498.SAMN05421686_104177"/>
<dbReference type="GO" id="GO:0033214">
    <property type="term" value="P:siderophore-iron import into cell"/>
    <property type="evidence" value="ECO:0007669"/>
    <property type="project" value="TreeGrafter"/>
</dbReference>
<comment type="subcellular location">
    <subcellularLocation>
        <location evidence="1">Cell membrane</location>
        <topology evidence="1">Multi-pass membrane protein</topology>
    </subcellularLocation>
</comment>
<proteinExistence type="inferred from homology"/>
<evidence type="ECO:0000313" key="10">
    <source>
        <dbReference type="EMBL" id="SIS76446.1"/>
    </source>
</evidence>
<evidence type="ECO:0000256" key="3">
    <source>
        <dbReference type="ARBA" id="ARBA00022448"/>
    </source>
</evidence>
<evidence type="ECO:0000256" key="7">
    <source>
        <dbReference type="ARBA" id="ARBA00023136"/>
    </source>
</evidence>
<dbReference type="GO" id="GO:0022857">
    <property type="term" value="F:transmembrane transporter activity"/>
    <property type="evidence" value="ECO:0007669"/>
    <property type="project" value="InterPro"/>
</dbReference>
<dbReference type="PANTHER" id="PTHR30472:SF25">
    <property type="entry name" value="ABC TRANSPORTER PERMEASE PROTEIN MJ0876-RELATED"/>
    <property type="match status" value="1"/>
</dbReference>
<feature type="transmembrane region" description="Helical" evidence="9">
    <location>
        <begin position="32"/>
        <end position="52"/>
    </location>
</feature>
<feature type="transmembrane region" description="Helical" evidence="9">
    <location>
        <begin position="92"/>
        <end position="113"/>
    </location>
</feature>
<dbReference type="FunFam" id="1.10.3470.10:FF:000001">
    <property type="entry name" value="Vitamin B12 ABC transporter permease BtuC"/>
    <property type="match status" value="1"/>
</dbReference>
<evidence type="ECO:0000256" key="6">
    <source>
        <dbReference type="ARBA" id="ARBA00022989"/>
    </source>
</evidence>
<reference evidence="11" key="1">
    <citation type="submission" date="2017-01" db="EMBL/GenBank/DDBJ databases">
        <authorList>
            <person name="Varghese N."/>
            <person name="Submissions S."/>
        </authorList>
    </citation>
    <scope>NUCLEOTIDE SEQUENCE [LARGE SCALE GENOMIC DNA]</scope>
    <source>
        <strain evidence="11">DSM 24913</strain>
    </source>
</reference>
<feature type="transmembrane region" description="Helical" evidence="9">
    <location>
        <begin position="154"/>
        <end position="172"/>
    </location>
</feature>
<evidence type="ECO:0000256" key="9">
    <source>
        <dbReference type="SAM" id="Phobius"/>
    </source>
</evidence>
<organism evidence="10 11">
    <name type="scientific">Thalassolituus maritimus</name>
    <dbReference type="NCBI Taxonomy" id="484498"/>
    <lineage>
        <taxon>Bacteria</taxon>
        <taxon>Pseudomonadati</taxon>
        <taxon>Pseudomonadota</taxon>
        <taxon>Gammaproteobacteria</taxon>
        <taxon>Oceanospirillales</taxon>
        <taxon>Oceanospirillaceae</taxon>
        <taxon>Thalassolituus</taxon>
    </lineage>
</organism>
<evidence type="ECO:0000313" key="11">
    <source>
        <dbReference type="Proteomes" id="UP000185639"/>
    </source>
</evidence>
<dbReference type="CDD" id="cd06550">
    <property type="entry name" value="TM_ABC_iron-siderophores_like"/>
    <property type="match status" value="1"/>
</dbReference>
<name>A0A1N7LRI3_9GAMM</name>
<evidence type="ECO:0000256" key="5">
    <source>
        <dbReference type="ARBA" id="ARBA00022692"/>
    </source>
</evidence>
<dbReference type="SUPFAM" id="SSF81345">
    <property type="entry name" value="ABC transporter involved in vitamin B12 uptake, BtuC"/>
    <property type="match status" value="1"/>
</dbReference>
<protein>
    <submittedName>
        <fullName evidence="10">Iron complex transport system permease protein</fullName>
    </submittedName>
</protein>
<keyword evidence="7 9" id="KW-0472">Membrane</keyword>
<dbReference type="Proteomes" id="UP000185639">
    <property type="component" value="Unassembled WGS sequence"/>
</dbReference>
<dbReference type="InterPro" id="IPR037294">
    <property type="entry name" value="ABC_BtuC-like"/>
</dbReference>
<dbReference type="PANTHER" id="PTHR30472">
    <property type="entry name" value="FERRIC ENTEROBACTIN TRANSPORT SYSTEM PERMEASE PROTEIN"/>
    <property type="match status" value="1"/>
</dbReference>
<feature type="transmembrane region" description="Helical" evidence="9">
    <location>
        <begin position="184"/>
        <end position="208"/>
    </location>
</feature>
<gene>
    <name evidence="10" type="ORF">SAMN05421686_104177</name>
</gene>
<dbReference type="Pfam" id="PF01032">
    <property type="entry name" value="FecCD"/>
    <property type="match status" value="1"/>
</dbReference>
<dbReference type="Gene3D" id="1.10.3470.10">
    <property type="entry name" value="ABC transporter involved in vitamin B12 uptake, BtuC"/>
    <property type="match status" value="1"/>
</dbReference>
<keyword evidence="5 9" id="KW-0812">Transmembrane</keyword>
<evidence type="ECO:0000256" key="8">
    <source>
        <dbReference type="SAM" id="MobiDB-lite"/>
    </source>
</evidence>
<keyword evidence="11" id="KW-1185">Reference proteome</keyword>
<keyword evidence="4" id="KW-1003">Cell membrane</keyword>
<feature type="transmembrane region" description="Helical" evidence="9">
    <location>
        <begin position="276"/>
        <end position="302"/>
    </location>
</feature>
<feature type="transmembrane region" description="Helical" evidence="9">
    <location>
        <begin position="314"/>
        <end position="335"/>
    </location>
</feature>
<accession>A0A1N7LRI3</accession>
<comment type="similarity">
    <text evidence="2">Belongs to the binding-protein-dependent transport system permease family. FecCD subfamily.</text>
</comment>
<evidence type="ECO:0000256" key="2">
    <source>
        <dbReference type="ARBA" id="ARBA00007935"/>
    </source>
</evidence>
<dbReference type="AlphaFoldDB" id="A0A1N7LRI3"/>
<evidence type="ECO:0000256" key="4">
    <source>
        <dbReference type="ARBA" id="ARBA00022475"/>
    </source>
</evidence>
<feature type="transmembrane region" description="Helical" evidence="9">
    <location>
        <begin position="347"/>
        <end position="364"/>
    </location>
</feature>
<keyword evidence="6 9" id="KW-1133">Transmembrane helix</keyword>
<feature type="transmembrane region" description="Helical" evidence="9">
    <location>
        <begin position="228"/>
        <end position="247"/>
    </location>
</feature>
<feature type="region of interest" description="Disordered" evidence="8">
    <location>
        <begin position="1"/>
        <end position="21"/>
    </location>
</feature>